<evidence type="ECO:0000256" key="2">
    <source>
        <dbReference type="ARBA" id="ARBA00022679"/>
    </source>
</evidence>
<sequence>MTTIASNILVVGPAWVGDMIMAQSLFIKLKQTRPQCRIMVTAPDSTLPLLSRMPEVDDAIAAPFAHHRLQLTDRIRLGRQLRHRQFDQAIVLPGSIKSALVPFIASIPHRTGYRKEPRYGLLNDLRTLNKEKQPRQVQRFVQLGLSADAPLIENTPRPKLESKPESVPDILANLAVPVADTPVLALCPGAEYGPAKRWPVRHFAALASLKLNEGWRVWLLGSSRDAPFALAINDAVHGRCVDLSGRTSLDQAVDLLSAATQVVSNDSGLMHVAAAVGKPLVAVYGASSPEFTPPLSRNARSVSLEPDCWPCFQRSCRFGHTRCLEDLLPQHVADVLAEIGQI</sequence>
<evidence type="ECO:0000256" key="5">
    <source>
        <dbReference type="ARBA" id="ARBA00047503"/>
    </source>
</evidence>
<dbReference type="PANTHER" id="PTHR30160:SF7">
    <property type="entry name" value="ADP-HEPTOSE--LPS HEPTOSYLTRANSFERASE 2"/>
    <property type="match status" value="1"/>
</dbReference>
<organism evidence="6">
    <name type="scientific">hydrothermal vent metagenome</name>
    <dbReference type="NCBI Taxonomy" id="652676"/>
    <lineage>
        <taxon>unclassified sequences</taxon>
        <taxon>metagenomes</taxon>
        <taxon>ecological metagenomes</taxon>
    </lineage>
</organism>
<dbReference type="GO" id="GO:0009244">
    <property type="term" value="P:lipopolysaccharide core region biosynthetic process"/>
    <property type="evidence" value="ECO:0007669"/>
    <property type="project" value="TreeGrafter"/>
</dbReference>
<dbReference type="PANTHER" id="PTHR30160">
    <property type="entry name" value="TETRAACYLDISACCHARIDE 4'-KINASE-RELATED"/>
    <property type="match status" value="1"/>
</dbReference>
<dbReference type="InterPro" id="IPR011910">
    <property type="entry name" value="RfaF"/>
</dbReference>
<dbReference type="GO" id="GO:0008713">
    <property type="term" value="F:ADP-heptose-lipopolysaccharide heptosyltransferase activity"/>
    <property type="evidence" value="ECO:0007669"/>
    <property type="project" value="UniProtKB-EC"/>
</dbReference>
<dbReference type="NCBIfam" id="TIGR02195">
    <property type="entry name" value="heptsyl_trn_II"/>
    <property type="match status" value="1"/>
</dbReference>
<dbReference type="FunFam" id="3.40.50.2000:FF:000023">
    <property type="entry name" value="ADP-heptose--LPS heptosyltransferase II"/>
    <property type="match status" value="1"/>
</dbReference>
<dbReference type="Pfam" id="PF01075">
    <property type="entry name" value="Glyco_transf_9"/>
    <property type="match status" value="1"/>
</dbReference>
<evidence type="ECO:0000313" key="6">
    <source>
        <dbReference type="EMBL" id="CUS53327.1"/>
    </source>
</evidence>
<reference evidence="6" key="1">
    <citation type="submission" date="2015-10" db="EMBL/GenBank/DDBJ databases">
        <authorList>
            <person name="Gilbert D.G."/>
        </authorList>
    </citation>
    <scope>NUCLEOTIDE SEQUENCE</scope>
</reference>
<dbReference type="InterPro" id="IPR051199">
    <property type="entry name" value="LPS_LOS_Heptosyltrfase"/>
</dbReference>
<comment type="similarity">
    <text evidence="3">Belongs to the glycosyltransferase 9 family.</text>
</comment>
<dbReference type="Gene3D" id="3.40.50.2000">
    <property type="entry name" value="Glycogen Phosphorylase B"/>
    <property type="match status" value="2"/>
</dbReference>
<dbReference type="InterPro" id="IPR002201">
    <property type="entry name" value="Glyco_trans_9"/>
</dbReference>
<gene>
    <name evidence="6" type="ORF">MGWOODY_XGa1377</name>
</gene>
<keyword evidence="2 6" id="KW-0808">Transferase</keyword>
<dbReference type="GO" id="GO:0005829">
    <property type="term" value="C:cytosol"/>
    <property type="evidence" value="ECO:0007669"/>
    <property type="project" value="TreeGrafter"/>
</dbReference>
<dbReference type="AlphaFoldDB" id="A0A161JPG6"/>
<evidence type="ECO:0000256" key="4">
    <source>
        <dbReference type="ARBA" id="ARBA00044042"/>
    </source>
</evidence>
<evidence type="ECO:0000256" key="3">
    <source>
        <dbReference type="ARBA" id="ARBA00043995"/>
    </source>
</evidence>
<dbReference type="SUPFAM" id="SSF53756">
    <property type="entry name" value="UDP-Glycosyltransferase/glycogen phosphorylase"/>
    <property type="match status" value="1"/>
</dbReference>
<accession>A0A161JPG6</accession>
<name>A0A161JPG6_9ZZZZ</name>
<keyword evidence="1 6" id="KW-0328">Glycosyltransferase</keyword>
<protein>
    <recommendedName>
        <fullName evidence="4">lipopolysaccharide heptosyltransferase II</fullName>
        <ecNumber evidence="4">2.4.99.24</ecNumber>
    </recommendedName>
</protein>
<comment type="catalytic activity">
    <reaction evidence="5">
        <text>an L-alpha-D-Hep-(1-&gt;5)-[alpha-Kdo-(2-&gt;4)]-alpha-Kdo-(2-&gt;6)-lipid A + ADP-L-glycero-beta-D-manno-heptose = an L-alpha-D-Hep-(1-&gt;3)-L-alpha-D-Hep-(1-&gt;5)-[alpha-Kdo-(2-&gt;4)]-alpha-Kdo-(2-&gt;6)-lipid A + ADP + H(+)</text>
        <dbReference type="Rhea" id="RHEA:74071"/>
        <dbReference type="ChEBI" id="CHEBI:15378"/>
        <dbReference type="ChEBI" id="CHEBI:61506"/>
        <dbReference type="ChEBI" id="CHEBI:193068"/>
        <dbReference type="ChEBI" id="CHEBI:193069"/>
        <dbReference type="ChEBI" id="CHEBI:456216"/>
        <dbReference type="EC" id="2.4.99.24"/>
    </reaction>
</comment>
<evidence type="ECO:0000256" key="1">
    <source>
        <dbReference type="ARBA" id="ARBA00022676"/>
    </source>
</evidence>
<dbReference type="CDD" id="cd03789">
    <property type="entry name" value="GT9_LPS_heptosyltransferase"/>
    <property type="match status" value="1"/>
</dbReference>
<dbReference type="EMBL" id="CZRL01000097">
    <property type="protein sequence ID" value="CUS53327.1"/>
    <property type="molecule type" value="Genomic_DNA"/>
</dbReference>
<proteinExistence type="inferred from homology"/>
<dbReference type="EC" id="2.4.99.24" evidence="4"/>